<dbReference type="PANTHER" id="PTHR30386">
    <property type="entry name" value="MEMBRANE FUSION SUBUNIT OF EMRAB-TOLC MULTIDRUG EFFLUX PUMP"/>
    <property type="match status" value="1"/>
</dbReference>
<keyword evidence="3 9" id="KW-0813">Transport</keyword>
<evidence type="ECO:0000256" key="2">
    <source>
        <dbReference type="ARBA" id="ARBA00009477"/>
    </source>
</evidence>
<protein>
    <recommendedName>
        <fullName evidence="9">Membrane fusion protein (MFP) family protein</fullName>
    </recommendedName>
</protein>
<name>T0HQS0_9SPHN</name>
<dbReference type="InterPro" id="IPR058982">
    <property type="entry name" value="Beta-barrel_AprE"/>
</dbReference>
<dbReference type="PATRIC" id="fig|1096930.3.peg.763"/>
<reference evidence="13 14" key="1">
    <citation type="journal article" date="2013" name="Genome Announc.">
        <title>Genome Sequence of Novosphingobium lindaniclasticum LE124T, Isolated from a Hexachlorocyclohexane Dumpsite.</title>
        <authorList>
            <person name="Saxena A."/>
            <person name="Nayyar N."/>
            <person name="Sangwan N."/>
            <person name="Kumari R."/>
            <person name="Khurana J.P."/>
            <person name="Lal R."/>
        </authorList>
    </citation>
    <scope>NUCLEOTIDE SEQUENCE [LARGE SCALE GENOMIC DNA]</scope>
    <source>
        <strain evidence="13 14">LE124</strain>
    </source>
</reference>
<dbReference type="PROSITE" id="PS00543">
    <property type="entry name" value="HLYD_FAMILY"/>
    <property type="match status" value="1"/>
</dbReference>
<dbReference type="Pfam" id="PF26002">
    <property type="entry name" value="Beta-barrel_AprE"/>
    <property type="match status" value="1"/>
</dbReference>
<accession>T0HQS0</accession>
<dbReference type="PRINTS" id="PR01490">
    <property type="entry name" value="RTXTOXIND"/>
</dbReference>
<dbReference type="InterPro" id="IPR010129">
    <property type="entry name" value="T1SS_HlyD"/>
</dbReference>
<keyword evidence="5 9" id="KW-0997">Cell inner membrane</keyword>
<keyword evidence="8" id="KW-0472">Membrane</keyword>
<evidence type="ECO:0000259" key="11">
    <source>
        <dbReference type="Pfam" id="PF25994"/>
    </source>
</evidence>
<dbReference type="Proteomes" id="UP000015527">
    <property type="component" value="Unassembled WGS sequence"/>
</dbReference>
<evidence type="ECO:0000256" key="1">
    <source>
        <dbReference type="ARBA" id="ARBA00004377"/>
    </source>
</evidence>
<proteinExistence type="inferred from homology"/>
<dbReference type="Gene3D" id="2.40.30.170">
    <property type="match status" value="1"/>
</dbReference>
<keyword evidence="6" id="KW-0812">Transmembrane</keyword>
<sequence length="410" mass="44504">MVVGTGCLIGFLPMAGAVISPGEVTVESHIKEISHPFGGVAAAILVRDGDTVRRGQPLIRLDGRVSGAVDQYTGLGLSQLLAKAARLRAVQAGATAVDFPAELQARQQSDRSVGIIMADERRSFRLASEARALQVRQLRARIAQSEAEIASFNGQESAYKRQSSLVRQELQQTRELYNSRLTTLDRLNALERAAVGVEAQRSTAGSSVAGALARIAELRSQIASVESNARNEAALELAQVESAVSELRKESAVASDQNDRTVIRSPQDGIVDKLLTRTLGSAVRANETLMEIVPLRDRLVVRAHVRVTDIDKVSQGQTAHLRFTALNARTTPELAGTVLQVAADRTVDKATNEAYYPVTIAISDAELSKLENARLSVGMPVEVFIQTEQRTILQYIVRPLSDQIRRALRE</sequence>
<dbReference type="Pfam" id="PF25994">
    <property type="entry name" value="HH_AprE"/>
    <property type="match status" value="1"/>
</dbReference>
<keyword evidence="4 9" id="KW-1003">Cell membrane</keyword>
<evidence type="ECO:0000256" key="5">
    <source>
        <dbReference type="ARBA" id="ARBA00022519"/>
    </source>
</evidence>
<evidence type="ECO:0000256" key="4">
    <source>
        <dbReference type="ARBA" id="ARBA00022475"/>
    </source>
</evidence>
<dbReference type="Gene3D" id="2.40.50.100">
    <property type="match status" value="1"/>
</dbReference>
<evidence type="ECO:0000313" key="13">
    <source>
        <dbReference type="EMBL" id="EQB18711.1"/>
    </source>
</evidence>
<evidence type="ECO:0000259" key="12">
    <source>
        <dbReference type="Pfam" id="PF26002"/>
    </source>
</evidence>
<feature type="domain" description="AprE-like long alpha-helical hairpin" evidence="11">
    <location>
        <begin position="77"/>
        <end position="257"/>
    </location>
</feature>
<comment type="caution">
    <text evidence="13">The sequence shown here is derived from an EMBL/GenBank/DDBJ whole genome shotgun (WGS) entry which is preliminary data.</text>
</comment>
<comment type="similarity">
    <text evidence="2 9">Belongs to the membrane fusion protein (MFP) (TC 8.A.1) family.</text>
</comment>
<dbReference type="GO" id="GO:0009306">
    <property type="term" value="P:protein secretion"/>
    <property type="evidence" value="ECO:0007669"/>
    <property type="project" value="InterPro"/>
</dbReference>
<dbReference type="InterPro" id="IPR006144">
    <property type="entry name" value="Secretion_HlyD_CS"/>
</dbReference>
<dbReference type="GO" id="GO:0005886">
    <property type="term" value="C:plasma membrane"/>
    <property type="evidence" value="ECO:0007669"/>
    <property type="project" value="UniProtKB-SubCell"/>
</dbReference>
<dbReference type="InterPro" id="IPR050739">
    <property type="entry name" value="MFP"/>
</dbReference>
<evidence type="ECO:0000256" key="6">
    <source>
        <dbReference type="ARBA" id="ARBA00022692"/>
    </source>
</evidence>
<dbReference type="PANTHER" id="PTHR30386:SF17">
    <property type="entry name" value="ALKALINE PROTEASE SECRETION PROTEIN APRE"/>
    <property type="match status" value="1"/>
</dbReference>
<evidence type="ECO:0000256" key="7">
    <source>
        <dbReference type="ARBA" id="ARBA00022989"/>
    </source>
</evidence>
<feature type="coiled-coil region" evidence="10">
    <location>
        <begin position="208"/>
        <end position="257"/>
    </location>
</feature>
<dbReference type="EMBL" id="ATHL01000034">
    <property type="protein sequence ID" value="EQB18711.1"/>
    <property type="molecule type" value="Genomic_DNA"/>
</dbReference>
<dbReference type="eggNOG" id="COG0845">
    <property type="taxonomic scope" value="Bacteria"/>
</dbReference>
<gene>
    <name evidence="13" type="ORF">L284_03880</name>
</gene>
<evidence type="ECO:0000256" key="9">
    <source>
        <dbReference type="RuleBase" id="RU365093"/>
    </source>
</evidence>
<dbReference type="NCBIfam" id="TIGR01843">
    <property type="entry name" value="type_I_hlyD"/>
    <property type="match status" value="1"/>
</dbReference>
<dbReference type="InterPro" id="IPR058781">
    <property type="entry name" value="HH_AprE-like"/>
</dbReference>
<comment type="subcellular location">
    <subcellularLocation>
        <location evidence="1 9">Cell inner membrane</location>
        <topology evidence="1 9">Single-pass membrane protein</topology>
    </subcellularLocation>
</comment>
<organism evidence="13 14">
    <name type="scientific">Novosphingobium lindaniclasticum LE124</name>
    <dbReference type="NCBI Taxonomy" id="1096930"/>
    <lineage>
        <taxon>Bacteria</taxon>
        <taxon>Pseudomonadati</taxon>
        <taxon>Pseudomonadota</taxon>
        <taxon>Alphaproteobacteria</taxon>
        <taxon>Sphingomonadales</taxon>
        <taxon>Sphingomonadaceae</taxon>
        <taxon>Novosphingobium</taxon>
    </lineage>
</organism>
<evidence type="ECO:0000313" key="14">
    <source>
        <dbReference type="Proteomes" id="UP000015527"/>
    </source>
</evidence>
<feature type="domain" description="AprE-like beta-barrel" evidence="12">
    <location>
        <begin position="299"/>
        <end position="388"/>
    </location>
</feature>
<evidence type="ECO:0000256" key="8">
    <source>
        <dbReference type="ARBA" id="ARBA00023136"/>
    </source>
</evidence>
<keyword evidence="7" id="KW-1133">Transmembrane helix</keyword>
<keyword evidence="14" id="KW-1185">Reference proteome</keyword>
<keyword evidence="10" id="KW-0175">Coiled coil</keyword>
<evidence type="ECO:0000256" key="3">
    <source>
        <dbReference type="ARBA" id="ARBA00022448"/>
    </source>
</evidence>
<evidence type="ECO:0000256" key="10">
    <source>
        <dbReference type="SAM" id="Coils"/>
    </source>
</evidence>
<dbReference type="AlphaFoldDB" id="T0HQS0"/>